<feature type="domain" description="ABC transporter" evidence="5">
    <location>
        <begin position="6"/>
        <end position="233"/>
    </location>
</feature>
<keyword evidence="2" id="KW-0813">Transport</keyword>
<gene>
    <name evidence="6" type="ORF">QY95_03603</name>
</gene>
<dbReference type="OrthoDB" id="9804819at2"/>
<dbReference type="PANTHER" id="PTHR43335">
    <property type="entry name" value="ABC TRANSPORTER, ATP-BINDING PROTEIN"/>
    <property type="match status" value="1"/>
</dbReference>
<evidence type="ECO:0000256" key="1">
    <source>
        <dbReference type="ARBA" id="ARBA00005417"/>
    </source>
</evidence>
<dbReference type="Pfam" id="PF00005">
    <property type="entry name" value="ABC_tran"/>
    <property type="match status" value="1"/>
</dbReference>
<dbReference type="PANTHER" id="PTHR43335:SF8">
    <property type="entry name" value="ABC TRANSPORTER, ATP-BINDING PROTEIN"/>
    <property type="match status" value="1"/>
</dbReference>
<proteinExistence type="inferred from homology"/>
<dbReference type="PROSITE" id="PS00211">
    <property type="entry name" value="ABC_TRANSPORTER_1"/>
    <property type="match status" value="1"/>
</dbReference>
<accession>A0A0F5HMQ1</accession>
<comment type="similarity">
    <text evidence="1">Belongs to the ABC transporter superfamily.</text>
</comment>
<dbReference type="STRING" id="1221996.QY95_03603"/>
<dbReference type="InterPro" id="IPR003593">
    <property type="entry name" value="AAA+_ATPase"/>
</dbReference>
<keyword evidence="3" id="KW-0547">Nucleotide-binding</keyword>
<comment type="caution">
    <text evidence="6">The sequence shown here is derived from an EMBL/GenBank/DDBJ whole genome shotgun (WGS) entry which is preliminary data.</text>
</comment>
<dbReference type="SMART" id="SM00382">
    <property type="entry name" value="AAA"/>
    <property type="match status" value="1"/>
</dbReference>
<dbReference type="InterPro" id="IPR017871">
    <property type="entry name" value="ABC_transporter-like_CS"/>
</dbReference>
<evidence type="ECO:0000256" key="4">
    <source>
        <dbReference type="ARBA" id="ARBA00022840"/>
    </source>
</evidence>
<name>A0A0F5HQD0_BACTR</name>
<organism evidence="6 7">
    <name type="scientific">Bacillus thermotolerans</name>
    <name type="common">Quasibacillus thermotolerans</name>
    <dbReference type="NCBI Taxonomy" id="1221996"/>
    <lineage>
        <taxon>Bacteria</taxon>
        <taxon>Bacillati</taxon>
        <taxon>Bacillota</taxon>
        <taxon>Bacilli</taxon>
        <taxon>Bacillales</taxon>
        <taxon>Bacillaceae</taxon>
        <taxon>Bacillus</taxon>
    </lineage>
</organism>
<evidence type="ECO:0000256" key="3">
    <source>
        <dbReference type="ARBA" id="ARBA00022741"/>
    </source>
</evidence>
<evidence type="ECO:0000259" key="5">
    <source>
        <dbReference type="PROSITE" id="PS50893"/>
    </source>
</evidence>
<evidence type="ECO:0000313" key="6">
    <source>
        <dbReference type="EMBL" id="KKB35032.1"/>
    </source>
</evidence>
<dbReference type="InterPro" id="IPR003439">
    <property type="entry name" value="ABC_transporter-like_ATP-bd"/>
</dbReference>
<sequence>MSETILKATNVSKIYGKHKALDKVSIEIKRGVIYGLIGENGAGKSTFMRVVMGLITMNEGEIELFGESSAKGLQRARRKMGQSIETPALYPELTARENLRVQAANGGVSEREIDDLLQLMNLGHTGRKKAKNFSLGMRQRLAIASTLMTNPEFLILDEPTNGLDPSGMVEMREIIQRLVTERGITVLLSSHLLDELSQIATHYGILHEGKLINELSREELARETRQYIELETTEVEKAVAVLDELGIKDYEVINRTEMNIYERLDDVAAINRSLVLADVNVSRIGTTRQKLEDYFLQLTGGNTHA</sequence>
<dbReference type="InterPro" id="IPR027417">
    <property type="entry name" value="P-loop_NTPase"/>
</dbReference>
<reference evidence="6" key="1">
    <citation type="submission" date="2015-02" db="EMBL/GenBank/DDBJ databases">
        <title>Genome Assembly of Bacillaceae bacterium MTCC 8252.</title>
        <authorList>
            <person name="Verma A."/>
            <person name="Khatri I."/>
            <person name="Mual P."/>
            <person name="Subramanian S."/>
            <person name="Krishnamurthi S."/>
        </authorList>
    </citation>
    <scope>NUCLEOTIDE SEQUENCE [LARGE SCALE GENOMIC DNA]</scope>
    <source>
        <strain evidence="6">MTCC 8252</strain>
    </source>
</reference>
<dbReference type="GO" id="GO:0005524">
    <property type="term" value="F:ATP binding"/>
    <property type="evidence" value="ECO:0007669"/>
    <property type="project" value="UniProtKB-KW"/>
</dbReference>
<dbReference type="SUPFAM" id="SSF52540">
    <property type="entry name" value="P-loop containing nucleoside triphosphate hydrolases"/>
    <property type="match status" value="1"/>
</dbReference>
<keyword evidence="7" id="KW-1185">Reference proteome</keyword>
<keyword evidence="4 6" id="KW-0067">ATP-binding</keyword>
<evidence type="ECO:0000256" key="2">
    <source>
        <dbReference type="ARBA" id="ARBA00022448"/>
    </source>
</evidence>
<protein>
    <submittedName>
        <fullName evidence="6">Bacitracin transport ATP-binding protein bcrA</fullName>
    </submittedName>
</protein>
<dbReference type="PROSITE" id="PS50893">
    <property type="entry name" value="ABC_TRANSPORTER_2"/>
    <property type="match status" value="1"/>
</dbReference>
<accession>A0A0F5HQD0</accession>
<evidence type="ECO:0000313" key="7">
    <source>
        <dbReference type="Proteomes" id="UP000031563"/>
    </source>
</evidence>
<dbReference type="GO" id="GO:0016887">
    <property type="term" value="F:ATP hydrolysis activity"/>
    <property type="evidence" value="ECO:0007669"/>
    <property type="project" value="InterPro"/>
</dbReference>
<dbReference type="Gene3D" id="3.40.50.300">
    <property type="entry name" value="P-loop containing nucleotide triphosphate hydrolases"/>
    <property type="match status" value="1"/>
</dbReference>
<dbReference type="AlphaFoldDB" id="A0A0F5HQD0"/>
<dbReference type="RefSeq" id="WP_039236718.1">
    <property type="nucleotide sequence ID" value="NZ_JWIQ02000049.1"/>
</dbReference>
<dbReference type="EMBL" id="JWIR02000076">
    <property type="protein sequence ID" value="KKB35032.1"/>
    <property type="molecule type" value="Genomic_DNA"/>
</dbReference>
<dbReference type="Proteomes" id="UP000031563">
    <property type="component" value="Unassembled WGS sequence"/>
</dbReference>